<comment type="cofactor">
    <cofactor evidence="1">
        <name>a divalent metal cation</name>
        <dbReference type="ChEBI" id="CHEBI:60240"/>
    </cofactor>
</comment>
<accession>A0AA47N0H2</accession>
<protein>
    <submittedName>
        <fullName evidence="5">Nuclease HARBI1</fullName>
    </submittedName>
</protein>
<proteinExistence type="predicted"/>
<evidence type="ECO:0000256" key="1">
    <source>
        <dbReference type="ARBA" id="ARBA00001968"/>
    </source>
</evidence>
<sequence>MLGNSQVAGSREGGLRGRVGSETPRHLARRSQGSNQRPPGCQTTRSEPLPPLYPVSFGQSTTTQEDQSQLHGNCRYGRCGRCWTHIQIIAPSKDEDVFVNRNKVHTSTRRLLLMQLLTFLMLLRSGLQGLPVIRRLSLQDVLTPLNPQPGAQLKYNIAHKNTRNVVERGIGQMKRRFHVLHGEIRLSPERESTVITVCAILHNRGESARDAWRVGHNVGTCMILTEEPRHLFSFLRRKPQDGACARKYIRPLRKAMTVNWHFTGFPFTV</sequence>
<dbReference type="AlphaFoldDB" id="A0AA47N0H2"/>
<comment type="caution">
    <text evidence="5">The sequence shown here is derived from an EMBL/GenBank/DDBJ whole genome shotgun (WGS) entry which is preliminary data.</text>
</comment>
<dbReference type="Proteomes" id="UP001174136">
    <property type="component" value="Unassembled WGS sequence"/>
</dbReference>
<feature type="region of interest" description="Disordered" evidence="3">
    <location>
        <begin position="1"/>
        <end position="69"/>
    </location>
</feature>
<evidence type="ECO:0000256" key="2">
    <source>
        <dbReference type="ARBA" id="ARBA00022723"/>
    </source>
</evidence>
<reference evidence="5" key="1">
    <citation type="journal article" date="2023" name="Front. Mar. Sci.">
        <title>A new Merluccius polli reference genome to investigate the effects of global change in West African waters.</title>
        <authorList>
            <person name="Mateo J.L."/>
            <person name="Blanco-Fernandez C."/>
            <person name="Garcia-Vazquez E."/>
            <person name="Machado-Schiaffino G."/>
        </authorList>
    </citation>
    <scope>NUCLEOTIDE SEQUENCE</scope>
    <source>
        <strain evidence="5">C29</strain>
        <tissue evidence="5">Fin</tissue>
    </source>
</reference>
<keyword evidence="6" id="KW-1185">Reference proteome</keyword>
<evidence type="ECO:0000256" key="3">
    <source>
        <dbReference type="SAM" id="MobiDB-lite"/>
    </source>
</evidence>
<organism evidence="5 6">
    <name type="scientific">Merluccius polli</name>
    <name type="common">Benguela hake</name>
    <name type="synonym">Merluccius cadenati</name>
    <dbReference type="NCBI Taxonomy" id="89951"/>
    <lineage>
        <taxon>Eukaryota</taxon>
        <taxon>Metazoa</taxon>
        <taxon>Chordata</taxon>
        <taxon>Craniata</taxon>
        <taxon>Vertebrata</taxon>
        <taxon>Euteleostomi</taxon>
        <taxon>Actinopterygii</taxon>
        <taxon>Neopterygii</taxon>
        <taxon>Teleostei</taxon>
        <taxon>Neoteleostei</taxon>
        <taxon>Acanthomorphata</taxon>
        <taxon>Zeiogadaria</taxon>
        <taxon>Gadariae</taxon>
        <taxon>Gadiformes</taxon>
        <taxon>Gadoidei</taxon>
        <taxon>Merlucciidae</taxon>
        <taxon>Merluccius</taxon>
    </lineage>
</organism>
<feature type="domain" description="DDE Tnp4" evidence="4">
    <location>
        <begin position="150"/>
        <end position="203"/>
    </location>
</feature>
<feature type="compositionally biased region" description="Polar residues" evidence="3">
    <location>
        <begin position="57"/>
        <end position="69"/>
    </location>
</feature>
<keyword evidence="2" id="KW-0479">Metal-binding</keyword>
<dbReference type="EMBL" id="JAOPHQ010001750">
    <property type="protein sequence ID" value="KAK0149475.1"/>
    <property type="molecule type" value="Genomic_DNA"/>
</dbReference>
<feature type="compositionally biased region" description="Polar residues" evidence="3">
    <location>
        <begin position="31"/>
        <end position="46"/>
    </location>
</feature>
<dbReference type="Pfam" id="PF13359">
    <property type="entry name" value="DDE_Tnp_4"/>
    <property type="match status" value="1"/>
</dbReference>
<dbReference type="InterPro" id="IPR027806">
    <property type="entry name" value="HARBI1_dom"/>
</dbReference>
<dbReference type="GO" id="GO:0046872">
    <property type="term" value="F:metal ion binding"/>
    <property type="evidence" value="ECO:0007669"/>
    <property type="project" value="UniProtKB-KW"/>
</dbReference>
<name>A0AA47N0H2_MERPO</name>
<gene>
    <name evidence="5" type="primary">HARBI1_5</name>
    <name evidence="5" type="ORF">N1851_009798</name>
</gene>
<evidence type="ECO:0000313" key="6">
    <source>
        <dbReference type="Proteomes" id="UP001174136"/>
    </source>
</evidence>
<evidence type="ECO:0000259" key="4">
    <source>
        <dbReference type="Pfam" id="PF13359"/>
    </source>
</evidence>
<evidence type="ECO:0000313" key="5">
    <source>
        <dbReference type="EMBL" id="KAK0149475.1"/>
    </source>
</evidence>